<dbReference type="AlphaFoldDB" id="U3AAS9"/>
<sequence length="56" mass="6123">MSIEGSQIATSIDEKLCLGNIVFLGETVAERRRGQIARWLYTSTSKSSFDSVPMAA</sequence>
<organism evidence="1 2">
    <name type="scientific">Halarchaeum acidiphilum MH1-52-1</name>
    <dbReference type="NCBI Taxonomy" id="1261545"/>
    <lineage>
        <taxon>Archaea</taxon>
        <taxon>Methanobacteriati</taxon>
        <taxon>Methanobacteriota</taxon>
        <taxon>Stenosarchaea group</taxon>
        <taxon>Halobacteria</taxon>
        <taxon>Halobacteriales</taxon>
        <taxon>Halobacteriaceae</taxon>
    </lineage>
</organism>
<dbReference type="Proteomes" id="UP000016986">
    <property type="component" value="Unassembled WGS sequence"/>
</dbReference>
<evidence type="ECO:0000313" key="2">
    <source>
        <dbReference type="Proteomes" id="UP000016986"/>
    </source>
</evidence>
<proteinExistence type="predicted"/>
<protein>
    <submittedName>
        <fullName evidence="1">Uncharacterized protein</fullName>
    </submittedName>
</protein>
<dbReference type="EMBL" id="BATA01000009">
    <property type="protein sequence ID" value="GAD51848.1"/>
    <property type="molecule type" value="Genomic_DNA"/>
</dbReference>
<dbReference type="eggNOG" id="arCOG10932">
    <property type="taxonomic scope" value="Archaea"/>
</dbReference>
<comment type="caution">
    <text evidence="1">The sequence shown here is derived from an EMBL/GenBank/DDBJ whole genome shotgun (WGS) entry which is preliminary data.</text>
</comment>
<accession>U3AAS9</accession>
<evidence type="ECO:0000313" key="1">
    <source>
        <dbReference type="EMBL" id="GAD51848.1"/>
    </source>
</evidence>
<name>U3AAS9_9EURY</name>
<reference evidence="1 2" key="1">
    <citation type="submission" date="2013-09" db="EMBL/GenBank/DDBJ databases">
        <title>Whole genome sequencing of Halarchaeum acidiphilum strain MH1-52-1.</title>
        <authorList>
            <person name="Shimane Y."/>
            <person name="Minegishi H."/>
            <person name="Nishi S."/>
            <person name="Echigo A."/>
            <person name="Shuto A."/>
            <person name="Konishi M."/>
            <person name="Ito T."/>
            <person name="Ohkuma M."/>
            <person name="Ohta Y."/>
            <person name="Nagano Y."/>
            <person name="Tsubouchi T."/>
            <person name="Mori K."/>
            <person name="Usui K."/>
            <person name="Kamekura M."/>
            <person name="Usami R."/>
            <person name="Takaki Y."/>
            <person name="Hatada Y."/>
        </authorList>
    </citation>
    <scope>NUCLEOTIDE SEQUENCE [LARGE SCALE GENOMIC DNA]</scope>
    <source>
        <strain evidence="1 2">JCM 16109</strain>
    </source>
</reference>
<keyword evidence="2" id="KW-1185">Reference proteome</keyword>
<gene>
    <name evidence="1" type="ORF">MBEHAL_0608</name>
</gene>